<evidence type="ECO:0000256" key="4">
    <source>
        <dbReference type="ARBA" id="ARBA00042988"/>
    </source>
</evidence>
<evidence type="ECO:0000256" key="1">
    <source>
        <dbReference type="ARBA" id="ARBA00010928"/>
    </source>
</evidence>
<dbReference type="GO" id="GO:0047837">
    <property type="term" value="F:D-xylose 1-dehydrogenase (NADP+) activity"/>
    <property type="evidence" value="ECO:0007669"/>
    <property type="project" value="UniProtKB-EC"/>
</dbReference>
<protein>
    <recommendedName>
        <fullName evidence="3">D-xylose 1-dehydrogenase (NADP(+), D-xylono-1,5-lactone-forming)</fullName>
        <ecNumber evidence="3">1.1.1.179</ecNumber>
    </recommendedName>
    <alternativeName>
        <fullName evidence="4">D-xylose-NADP dehydrogenase</fullName>
    </alternativeName>
</protein>
<dbReference type="Gene3D" id="3.40.50.720">
    <property type="entry name" value="NAD(P)-binding Rossmann-like Domain"/>
    <property type="match status" value="1"/>
</dbReference>
<evidence type="ECO:0000256" key="2">
    <source>
        <dbReference type="ARBA" id="ARBA00023002"/>
    </source>
</evidence>
<name>A0AAN6MFH3_9PEZI</name>
<evidence type="ECO:0000256" key="5">
    <source>
        <dbReference type="ARBA" id="ARBA00049233"/>
    </source>
</evidence>
<feature type="domain" description="Gfo/Idh/MocA-like oxidoreductase N-terminal" evidence="6">
    <location>
        <begin position="27"/>
        <end position="132"/>
    </location>
</feature>
<dbReference type="Proteomes" id="UP001303889">
    <property type="component" value="Unassembled WGS sequence"/>
</dbReference>
<accession>A0AAN6MFH3</accession>
<dbReference type="PANTHER" id="PTHR22604:SF105">
    <property type="entry name" value="TRANS-1,2-DIHYDROBENZENE-1,2-DIOL DEHYDROGENASE"/>
    <property type="match status" value="1"/>
</dbReference>
<dbReference type="InterPro" id="IPR000683">
    <property type="entry name" value="Gfo/Idh/MocA-like_OxRdtase_N"/>
</dbReference>
<dbReference type="AlphaFoldDB" id="A0AAN6MFH3"/>
<feature type="domain" description="GFO/IDH/MocA-like oxidoreductase" evidence="7">
    <location>
        <begin position="189"/>
        <end position="271"/>
    </location>
</feature>
<dbReference type="Pfam" id="PF01408">
    <property type="entry name" value="GFO_IDH_MocA"/>
    <property type="match status" value="1"/>
</dbReference>
<comment type="catalytic activity">
    <reaction evidence="5">
        <text>D-xylose + NADP(+) = D-xylono-1,5-lactone + NADPH + H(+)</text>
        <dbReference type="Rhea" id="RHEA:22000"/>
        <dbReference type="ChEBI" id="CHEBI:15378"/>
        <dbReference type="ChEBI" id="CHEBI:15867"/>
        <dbReference type="ChEBI" id="CHEBI:53455"/>
        <dbReference type="ChEBI" id="CHEBI:57783"/>
        <dbReference type="ChEBI" id="CHEBI:58349"/>
        <dbReference type="EC" id="1.1.1.179"/>
    </reaction>
</comment>
<dbReference type="PANTHER" id="PTHR22604">
    <property type="entry name" value="OXIDOREDUCTASES"/>
    <property type="match status" value="1"/>
</dbReference>
<keyword evidence="9" id="KW-1185">Reference proteome</keyword>
<sequence>MASVVGFVRRVRQVASPPSPPKAPDALKFGILGAANIAPAALIGPARSHPEVIVQAVAARSKDKAEAYAKKHGIPQVFDDYQALLDDPAIDAVYIPLPNGLHYEWAHKALAAGKHVLLEKPSVSNAAEAEHLFLSPPSPPTGTTRPVLLEAFHYRFHPAWRHFLSLLSPPDIAHALSTAVIPGTLIFGKDDIRFQYPLAGGAMMDLGTYPLSSLREVFAAAPEECLASAVETCPPPNEKCDASFEVSFRFPNGGVGEVRGSLAVPLWKFAIPRLEVTHKGVVVPDTELPDGQEKVRVRKVAMANFMMPTLWHRIDVEDEWVVRVKGGGGAEGEEVVKKWTTRESKKVYNPREDGRDAPGEDWWLTYRYQLEEFVNRVRGRPGSGAWVSGEDSVAQMRMLDQAYLKAGLPLRPTTFTAPAEGTQ</sequence>
<dbReference type="InterPro" id="IPR050984">
    <property type="entry name" value="Gfo/Idh/MocA_domain"/>
</dbReference>
<dbReference type="EMBL" id="MU855728">
    <property type="protein sequence ID" value="KAK3899890.1"/>
    <property type="molecule type" value="Genomic_DNA"/>
</dbReference>
<dbReference type="SUPFAM" id="SSF55347">
    <property type="entry name" value="Glyceraldehyde-3-phosphate dehydrogenase-like, C-terminal domain"/>
    <property type="match status" value="1"/>
</dbReference>
<keyword evidence="2" id="KW-0560">Oxidoreductase</keyword>
<comment type="caution">
    <text evidence="8">The sequence shown here is derived from an EMBL/GenBank/DDBJ whole genome shotgun (WGS) entry which is preliminary data.</text>
</comment>
<gene>
    <name evidence="8" type="ORF">C8A05DRAFT_17748</name>
</gene>
<dbReference type="SUPFAM" id="SSF51735">
    <property type="entry name" value="NAD(P)-binding Rossmann-fold domains"/>
    <property type="match status" value="1"/>
</dbReference>
<evidence type="ECO:0000313" key="9">
    <source>
        <dbReference type="Proteomes" id="UP001303889"/>
    </source>
</evidence>
<dbReference type="Pfam" id="PF22725">
    <property type="entry name" value="GFO_IDH_MocA_C3"/>
    <property type="match status" value="1"/>
</dbReference>
<comment type="similarity">
    <text evidence="1">Belongs to the Gfo/Idh/MocA family.</text>
</comment>
<dbReference type="Gene3D" id="3.30.360.10">
    <property type="entry name" value="Dihydrodipicolinate Reductase, domain 2"/>
    <property type="match status" value="1"/>
</dbReference>
<evidence type="ECO:0000313" key="8">
    <source>
        <dbReference type="EMBL" id="KAK3899890.1"/>
    </source>
</evidence>
<evidence type="ECO:0000256" key="3">
    <source>
        <dbReference type="ARBA" id="ARBA00038984"/>
    </source>
</evidence>
<dbReference type="InterPro" id="IPR036291">
    <property type="entry name" value="NAD(P)-bd_dom_sf"/>
</dbReference>
<reference evidence="8" key="1">
    <citation type="journal article" date="2023" name="Mol. Phylogenet. Evol.">
        <title>Genome-scale phylogeny and comparative genomics of the fungal order Sordariales.</title>
        <authorList>
            <person name="Hensen N."/>
            <person name="Bonometti L."/>
            <person name="Westerberg I."/>
            <person name="Brannstrom I.O."/>
            <person name="Guillou S."/>
            <person name="Cros-Aarteil S."/>
            <person name="Calhoun S."/>
            <person name="Haridas S."/>
            <person name="Kuo A."/>
            <person name="Mondo S."/>
            <person name="Pangilinan J."/>
            <person name="Riley R."/>
            <person name="LaButti K."/>
            <person name="Andreopoulos B."/>
            <person name="Lipzen A."/>
            <person name="Chen C."/>
            <person name="Yan M."/>
            <person name="Daum C."/>
            <person name="Ng V."/>
            <person name="Clum A."/>
            <person name="Steindorff A."/>
            <person name="Ohm R.A."/>
            <person name="Martin F."/>
            <person name="Silar P."/>
            <person name="Natvig D.O."/>
            <person name="Lalanne C."/>
            <person name="Gautier V."/>
            <person name="Ament-Velasquez S.L."/>
            <person name="Kruys A."/>
            <person name="Hutchinson M.I."/>
            <person name="Powell A.J."/>
            <person name="Barry K."/>
            <person name="Miller A.N."/>
            <person name="Grigoriev I.V."/>
            <person name="Debuchy R."/>
            <person name="Gladieux P."/>
            <person name="Hiltunen Thoren M."/>
            <person name="Johannesson H."/>
        </authorList>
    </citation>
    <scope>NUCLEOTIDE SEQUENCE</scope>
    <source>
        <strain evidence="8">CBS 103.79</strain>
    </source>
</reference>
<evidence type="ECO:0000259" key="6">
    <source>
        <dbReference type="Pfam" id="PF01408"/>
    </source>
</evidence>
<dbReference type="InterPro" id="IPR055170">
    <property type="entry name" value="GFO_IDH_MocA-like_dom"/>
</dbReference>
<reference evidence="8" key="2">
    <citation type="submission" date="2023-05" db="EMBL/GenBank/DDBJ databases">
        <authorList>
            <consortium name="Lawrence Berkeley National Laboratory"/>
            <person name="Steindorff A."/>
            <person name="Hensen N."/>
            <person name="Bonometti L."/>
            <person name="Westerberg I."/>
            <person name="Brannstrom I.O."/>
            <person name="Guillou S."/>
            <person name="Cros-Aarteil S."/>
            <person name="Calhoun S."/>
            <person name="Haridas S."/>
            <person name="Kuo A."/>
            <person name="Mondo S."/>
            <person name="Pangilinan J."/>
            <person name="Riley R."/>
            <person name="Labutti K."/>
            <person name="Andreopoulos B."/>
            <person name="Lipzen A."/>
            <person name="Chen C."/>
            <person name="Yanf M."/>
            <person name="Daum C."/>
            <person name="Ng V."/>
            <person name="Clum A."/>
            <person name="Ohm R."/>
            <person name="Martin F."/>
            <person name="Silar P."/>
            <person name="Natvig D."/>
            <person name="Lalanne C."/>
            <person name="Gautier V."/>
            <person name="Ament-Velasquez S.L."/>
            <person name="Kruys A."/>
            <person name="Hutchinson M.I."/>
            <person name="Powell A.J."/>
            <person name="Barry K."/>
            <person name="Miller A.N."/>
            <person name="Grigoriev I.V."/>
            <person name="Debuchy R."/>
            <person name="Gladieux P."/>
            <person name="Thoren M.H."/>
            <person name="Johannesson H."/>
        </authorList>
    </citation>
    <scope>NUCLEOTIDE SEQUENCE</scope>
    <source>
        <strain evidence="8">CBS 103.79</strain>
    </source>
</reference>
<organism evidence="8 9">
    <name type="scientific">Staphylotrichum tortipilum</name>
    <dbReference type="NCBI Taxonomy" id="2831512"/>
    <lineage>
        <taxon>Eukaryota</taxon>
        <taxon>Fungi</taxon>
        <taxon>Dikarya</taxon>
        <taxon>Ascomycota</taxon>
        <taxon>Pezizomycotina</taxon>
        <taxon>Sordariomycetes</taxon>
        <taxon>Sordariomycetidae</taxon>
        <taxon>Sordariales</taxon>
        <taxon>Chaetomiaceae</taxon>
        <taxon>Staphylotrichum</taxon>
    </lineage>
</organism>
<evidence type="ECO:0000259" key="7">
    <source>
        <dbReference type="Pfam" id="PF22725"/>
    </source>
</evidence>
<dbReference type="EC" id="1.1.1.179" evidence="3"/>
<dbReference type="GO" id="GO:0000166">
    <property type="term" value="F:nucleotide binding"/>
    <property type="evidence" value="ECO:0007669"/>
    <property type="project" value="InterPro"/>
</dbReference>
<proteinExistence type="inferred from homology"/>